<dbReference type="Proteomes" id="UP000318878">
    <property type="component" value="Unassembled WGS sequence"/>
</dbReference>
<dbReference type="Pfam" id="PF21751">
    <property type="entry name" value="DACNV"/>
    <property type="match status" value="1"/>
</dbReference>
<feature type="domain" description="Probable sensor" evidence="2">
    <location>
        <begin position="112"/>
        <end position="207"/>
    </location>
</feature>
<dbReference type="InterPro" id="IPR048551">
    <property type="entry name" value="DACNV"/>
</dbReference>
<evidence type="ECO:0000259" key="2">
    <source>
        <dbReference type="Pfam" id="PF21751"/>
    </source>
</evidence>
<dbReference type="RefSeq" id="WP_146433587.1">
    <property type="nucleotide sequence ID" value="NZ_SJPF01000004.1"/>
</dbReference>
<keyword evidence="4" id="KW-1185">Reference proteome</keyword>
<comment type="caution">
    <text evidence="3">The sequence shown here is derived from an EMBL/GenBank/DDBJ whole genome shotgun (WGS) entry which is preliminary data.</text>
</comment>
<sequence>MFAGLTKEGRVVMFSHDQADIREHLECFQVQLGFEPLAGIDYIRTDGKIVPDMDRMKRHDMEEHRKYAIETNTAWVSGVDLPEPKMAEDSVGSPLVYPDAFAQLVYEQSRRLPTAPSCELVRHSVSALYFASLEKEEQISYALRIELIPRTVFEASDMERNVSLFRLKRPLPLTPANLIKLGPAIDPGQTSILAQENDGQFEIWGMVARGRSLHNSMMGESSQWSAVGPHPVLLRSRAPGHLVAEVLDYRVGEYKSGAVVTDYLPIFRDDGPIRRFLDSKKLGVAPCRLSILPIIQRLVRRAVDFGHGGIVVVADIAEYARLSESDADVFESKYDIALSDSIAIYRNSEQKSRRWARAKAADRQAPPPPSHESTHDLKGPHIGPRTFSTDEVFKGKIQKLSNGRFLSRLASHWAAADEMAARDRRNGNMQGFNVWKDMLQSSERAVRDAEYAIGSLASPDGALLLGTDLSVLGFGVMIRNVGKVADIYKARDVAASRVERFDLSSFGTRHQSAAWLASRLQSGLIFVMSEDETITVFMRWRGKTIAWRPVTIDNISDGKWLEEAG</sequence>
<name>A0A5C5V0H6_9BACT</name>
<dbReference type="EMBL" id="SJPF01000004">
    <property type="protein sequence ID" value="TWT31453.1"/>
    <property type="molecule type" value="Genomic_DNA"/>
</dbReference>
<dbReference type="OrthoDB" id="226918at2"/>
<organism evidence="3 4">
    <name type="scientific">Blastopirellula retiformator</name>
    <dbReference type="NCBI Taxonomy" id="2527970"/>
    <lineage>
        <taxon>Bacteria</taxon>
        <taxon>Pseudomonadati</taxon>
        <taxon>Planctomycetota</taxon>
        <taxon>Planctomycetia</taxon>
        <taxon>Pirellulales</taxon>
        <taxon>Pirellulaceae</taxon>
        <taxon>Blastopirellula</taxon>
    </lineage>
</organism>
<accession>A0A5C5V0H6</accession>
<gene>
    <name evidence="3" type="ORF">Enr8_33740</name>
</gene>
<proteinExistence type="predicted"/>
<evidence type="ECO:0000313" key="3">
    <source>
        <dbReference type="EMBL" id="TWT31453.1"/>
    </source>
</evidence>
<evidence type="ECO:0000313" key="4">
    <source>
        <dbReference type="Proteomes" id="UP000318878"/>
    </source>
</evidence>
<feature type="region of interest" description="Disordered" evidence="1">
    <location>
        <begin position="355"/>
        <end position="382"/>
    </location>
</feature>
<reference evidence="3 4" key="1">
    <citation type="submission" date="2019-02" db="EMBL/GenBank/DDBJ databases">
        <title>Deep-cultivation of Planctomycetes and their phenomic and genomic characterization uncovers novel biology.</title>
        <authorList>
            <person name="Wiegand S."/>
            <person name="Jogler M."/>
            <person name="Boedeker C."/>
            <person name="Pinto D."/>
            <person name="Vollmers J."/>
            <person name="Rivas-Marin E."/>
            <person name="Kohn T."/>
            <person name="Peeters S.H."/>
            <person name="Heuer A."/>
            <person name="Rast P."/>
            <person name="Oberbeckmann S."/>
            <person name="Bunk B."/>
            <person name="Jeske O."/>
            <person name="Meyerdierks A."/>
            <person name="Storesund J.E."/>
            <person name="Kallscheuer N."/>
            <person name="Luecker S."/>
            <person name="Lage O.M."/>
            <person name="Pohl T."/>
            <person name="Merkel B.J."/>
            <person name="Hornburger P."/>
            <person name="Mueller R.-W."/>
            <person name="Bruemmer F."/>
            <person name="Labrenz M."/>
            <person name="Spormann A.M."/>
            <person name="Op Den Camp H."/>
            <person name="Overmann J."/>
            <person name="Amann R."/>
            <person name="Jetten M.S.M."/>
            <person name="Mascher T."/>
            <person name="Medema M.H."/>
            <person name="Devos D.P."/>
            <person name="Kaster A.-K."/>
            <person name="Ovreas L."/>
            <person name="Rohde M."/>
            <person name="Galperin M.Y."/>
            <person name="Jogler C."/>
        </authorList>
    </citation>
    <scope>NUCLEOTIDE SEQUENCE [LARGE SCALE GENOMIC DNA]</scope>
    <source>
        <strain evidence="3 4">Enr8</strain>
    </source>
</reference>
<evidence type="ECO:0000256" key="1">
    <source>
        <dbReference type="SAM" id="MobiDB-lite"/>
    </source>
</evidence>
<protein>
    <recommendedName>
        <fullName evidence="2">Probable sensor domain-containing protein</fullName>
    </recommendedName>
</protein>
<dbReference type="AlphaFoldDB" id="A0A5C5V0H6"/>